<reference evidence="3" key="2">
    <citation type="submission" date="2021-03" db="EMBL/GenBank/DDBJ databases">
        <authorList>
            <person name="Jaffe A."/>
        </authorList>
    </citation>
    <scope>NUCLEOTIDE SEQUENCE</scope>
    <source>
        <strain evidence="3">RIFCSPLOWO2_01_FULL_43_13</strain>
    </source>
</reference>
<dbReference type="EMBL" id="DUFJ01000107">
    <property type="protein sequence ID" value="HIH33552.1"/>
    <property type="molecule type" value="Genomic_DNA"/>
</dbReference>
<gene>
    <name evidence="2" type="ORF">HA227_04870</name>
    <name evidence="3" type="ORF">J4478_00020</name>
</gene>
<protein>
    <submittedName>
        <fullName evidence="2">Uncharacterized protein</fullName>
    </submittedName>
</protein>
<feature type="region of interest" description="Disordered" evidence="1">
    <location>
        <begin position="46"/>
        <end position="74"/>
    </location>
</feature>
<comment type="caution">
    <text evidence="2">The sequence shown here is derived from an EMBL/GenBank/DDBJ whole genome shotgun (WGS) entry which is preliminary data.</text>
</comment>
<dbReference type="EMBL" id="JAGVWB010000001">
    <property type="protein sequence ID" value="MBS3057774.1"/>
    <property type="molecule type" value="Genomic_DNA"/>
</dbReference>
<organism evidence="2 4">
    <name type="scientific">Candidatus Iainarchaeum sp</name>
    <dbReference type="NCBI Taxonomy" id="3101447"/>
    <lineage>
        <taxon>Archaea</taxon>
        <taxon>Candidatus Iainarchaeota</taxon>
        <taxon>Candidatus Iainarchaeia</taxon>
        <taxon>Candidatus Iainarchaeales</taxon>
        <taxon>Candidatus Iainarchaeaceae</taxon>
        <taxon>Candidatus Iainarchaeum</taxon>
    </lineage>
</organism>
<accession>A0A7J4KUE0</accession>
<dbReference type="Proteomes" id="UP000527315">
    <property type="component" value="Unassembled WGS sequence"/>
</dbReference>
<evidence type="ECO:0000313" key="2">
    <source>
        <dbReference type="EMBL" id="HIH33552.1"/>
    </source>
</evidence>
<evidence type="ECO:0000313" key="4">
    <source>
        <dbReference type="Proteomes" id="UP000527315"/>
    </source>
</evidence>
<sequence length="74" mass="9251">MEISEKLRHRLLAEEFKLRAKQPMAWTRIKYRKNVKLPKDLMRKAKRKFKDQHISPHKIKLRRRKFKSGKRKKR</sequence>
<evidence type="ECO:0000256" key="1">
    <source>
        <dbReference type="SAM" id="MobiDB-lite"/>
    </source>
</evidence>
<evidence type="ECO:0000313" key="3">
    <source>
        <dbReference type="EMBL" id="MBS3057774.1"/>
    </source>
</evidence>
<proteinExistence type="predicted"/>
<name>A0A7J4KUE0_9ARCH</name>
<reference evidence="2" key="1">
    <citation type="journal article" date="2020" name="bioRxiv">
        <title>A rank-normalized archaeal taxonomy based on genome phylogeny resolves widespread incomplete and uneven classifications.</title>
        <authorList>
            <person name="Rinke C."/>
            <person name="Chuvochina M."/>
            <person name="Mussig A.J."/>
            <person name="Chaumeil P.-A."/>
            <person name="Waite D.W."/>
            <person name="Whitman W.B."/>
            <person name="Parks D.H."/>
            <person name="Hugenholtz P."/>
        </authorList>
    </citation>
    <scope>NUCLEOTIDE SEQUENCE</scope>
    <source>
        <strain evidence="2">UBA10036</strain>
    </source>
</reference>
<dbReference type="AlphaFoldDB" id="A0A7J4KUE0"/>
<dbReference type="Proteomes" id="UP000680185">
    <property type="component" value="Unassembled WGS sequence"/>
</dbReference>
<reference evidence="3" key="3">
    <citation type="submission" date="2021-05" db="EMBL/GenBank/DDBJ databases">
        <title>Protein family content uncovers lineage relationships and bacterial pathway maintenance mechanisms in DPANN archaea.</title>
        <authorList>
            <person name="Castelle C.J."/>
            <person name="Meheust R."/>
            <person name="Jaffe A.L."/>
            <person name="Seitz K."/>
            <person name="Gong X."/>
            <person name="Baker B.J."/>
            <person name="Banfield J.F."/>
        </authorList>
    </citation>
    <scope>NUCLEOTIDE SEQUENCE</scope>
    <source>
        <strain evidence="3">RIFCSPLOWO2_01_FULL_43_13</strain>
    </source>
</reference>